<dbReference type="SUPFAM" id="SSF56281">
    <property type="entry name" value="Metallo-hydrolase/oxidoreductase"/>
    <property type="match status" value="1"/>
</dbReference>
<keyword evidence="2" id="KW-0378">Hydrolase</keyword>
<comment type="caution">
    <text evidence="2">The sequence shown here is derived from an EMBL/GenBank/DDBJ whole genome shotgun (WGS) entry which is preliminary data.</text>
</comment>
<name>M7N6H3_9BACT</name>
<dbReference type="PANTHER" id="PTHR15032">
    <property type="entry name" value="N-ACYL-PHOSPHATIDYLETHANOLAMINE-HYDROLYZING PHOSPHOLIPASE D"/>
    <property type="match status" value="1"/>
</dbReference>
<dbReference type="OrthoDB" id="9805728at2"/>
<proteinExistence type="predicted"/>
<sequence>MKFIGKALLSLLIFLAFLAVLTGMVRHLHKPFGRPPQADAYTHLPHYREGKFQNPVETPMLKVTESWPVMKRYLSRDVEKAPAPSYHFREQMLSGGDTSLLQLNWLGHAAVLIRKGDSYLLTDPVLTERASPFAFAGPKRYFSSPIAPADLPPIDAVIISHDHYDHLDYGTIIAIHQKVKQFIVPLGVGATLRYWGVPAEKISELDWWQPFELREFRITAAPARHFSGRFLSQNNTFWASYGIEFGGQKIYFGGDSGYFGGYEEIGEKLGPFDVSLMPIGAYDVAWANIHLNPQEAVQAHLEVQGGLFFPTHWGTFDLALHSWYEPMELLLQEADRAGISLLTPAPGQWISPASRTDPQWWAAHRARN</sequence>
<feature type="domain" description="Metallo-beta-lactamase" evidence="1">
    <location>
        <begin position="120"/>
        <end position="313"/>
    </location>
</feature>
<reference evidence="2 3" key="1">
    <citation type="journal article" date="2013" name="Genome Announc.">
        <title>Draft Genome Sequence of Cesiribacter andamanensis Strain AMV16T, Isolated from a Soil Sample from a Mud Volcano in the Andaman Islands, India.</title>
        <authorList>
            <person name="Shivaji S."/>
            <person name="Ara S."/>
            <person name="Begum Z."/>
            <person name="Srinivas T.N."/>
            <person name="Singh A."/>
            <person name="Kumar Pinnaka A."/>
        </authorList>
    </citation>
    <scope>NUCLEOTIDE SEQUENCE [LARGE SCALE GENOMIC DNA]</scope>
    <source>
        <strain evidence="2 3">AMV16</strain>
    </source>
</reference>
<dbReference type="Proteomes" id="UP000011910">
    <property type="component" value="Unassembled WGS sequence"/>
</dbReference>
<dbReference type="PANTHER" id="PTHR15032:SF4">
    <property type="entry name" value="N-ACYL-PHOSPHATIDYLETHANOLAMINE-HYDROLYZING PHOSPHOLIPASE D"/>
    <property type="match status" value="1"/>
</dbReference>
<protein>
    <submittedName>
        <fullName evidence="2">Metal-dependent hydrolase</fullName>
    </submittedName>
</protein>
<accession>M7N6H3</accession>
<evidence type="ECO:0000313" key="2">
    <source>
        <dbReference type="EMBL" id="EMR02816.1"/>
    </source>
</evidence>
<dbReference type="InterPro" id="IPR001279">
    <property type="entry name" value="Metallo-B-lactamas"/>
</dbReference>
<dbReference type="RefSeq" id="WP_009195419.1">
    <property type="nucleotide sequence ID" value="NZ_AODQ01000044.1"/>
</dbReference>
<evidence type="ECO:0000313" key="3">
    <source>
        <dbReference type="Proteomes" id="UP000011910"/>
    </source>
</evidence>
<organism evidence="2 3">
    <name type="scientific">Cesiribacter andamanensis AMV16</name>
    <dbReference type="NCBI Taxonomy" id="1279009"/>
    <lineage>
        <taxon>Bacteria</taxon>
        <taxon>Pseudomonadati</taxon>
        <taxon>Bacteroidota</taxon>
        <taxon>Cytophagia</taxon>
        <taxon>Cytophagales</taxon>
        <taxon>Cesiribacteraceae</taxon>
        <taxon>Cesiribacter</taxon>
    </lineage>
</organism>
<dbReference type="PATRIC" id="fig|1279009.4.peg.2053"/>
<dbReference type="GO" id="GO:0016787">
    <property type="term" value="F:hydrolase activity"/>
    <property type="evidence" value="ECO:0007669"/>
    <property type="project" value="UniProtKB-KW"/>
</dbReference>
<dbReference type="Pfam" id="PF12706">
    <property type="entry name" value="Lactamase_B_2"/>
    <property type="match status" value="1"/>
</dbReference>
<gene>
    <name evidence="2" type="ORF">ADICEAN_02024</name>
</gene>
<evidence type="ECO:0000259" key="1">
    <source>
        <dbReference type="Pfam" id="PF12706"/>
    </source>
</evidence>
<dbReference type="GO" id="GO:0005737">
    <property type="term" value="C:cytoplasm"/>
    <property type="evidence" value="ECO:0007669"/>
    <property type="project" value="TreeGrafter"/>
</dbReference>
<dbReference type="EMBL" id="AODQ01000044">
    <property type="protein sequence ID" value="EMR02816.1"/>
    <property type="molecule type" value="Genomic_DNA"/>
</dbReference>
<dbReference type="Gene3D" id="3.60.15.10">
    <property type="entry name" value="Ribonuclease Z/Hydroxyacylglutathione hydrolase-like"/>
    <property type="match status" value="1"/>
</dbReference>
<dbReference type="eggNOG" id="COG2220">
    <property type="taxonomic scope" value="Bacteria"/>
</dbReference>
<dbReference type="STRING" id="1279009.ADICEAN_02024"/>
<dbReference type="InterPro" id="IPR036866">
    <property type="entry name" value="RibonucZ/Hydroxyglut_hydro"/>
</dbReference>
<keyword evidence="3" id="KW-1185">Reference proteome</keyword>
<dbReference type="AlphaFoldDB" id="M7N6H3"/>